<feature type="chain" id="PRO_5028808898" evidence="2">
    <location>
        <begin position="24"/>
        <end position="46"/>
    </location>
</feature>
<organism evidence="3 4">
    <name type="scientific">Klebsiella grimontii</name>
    <dbReference type="NCBI Taxonomy" id="2058152"/>
    <lineage>
        <taxon>Bacteria</taxon>
        <taxon>Pseudomonadati</taxon>
        <taxon>Pseudomonadota</taxon>
        <taxon>Gammaproteobacteria</taxon>
        <taxon>Enterobacterales</taxon>
        <taxon>Enterobacteriaceae</taxon>
        <taxon>Klebsiella/Raoultella group</taxon>
        <taxon>Klebsiella</taxon>
    </lineage>
</organism>
<keyword evidence="2" id="KW-0732">Signal</keyword>
<dbReference type="Proteomes" id="UP000254571">
    <property type="component" value="Unassembled WGS sequence"/>
</dbReference>
<proteinExistence type="predicted"/>
<evidence type="ECO:0000313" key="3">
    <source>
        <dbReference type="EMBL" id="STW10195.1"/>
    </source>
</evidence>
<comment type="caution">
    <text evidence="3">The sequence shown here is derived from an EMBL/GenBank/DDBJ whole genome shotgun (WGS) entry which is preliminary data.</text>
</comment>
<gene>
    <name evidence="3" type="primary">zinT_2</name>
    <name evidence="3" type="ORF">NCTC9149_06736</name>
</gene>
<feature type="signal peptide" evidence="2">
    <location>
        <begin position="1"/>
        <end position="23"/>
    </location>
</feature>
<keyword evidence="3" id="KW-0449">Lipoprotein</keyword>
<dbReference type="AlphaFoldDB" id="A0A7H4PCN0"/>
<accession>A0A7H4PCN0</accession>
<feature type="region of interest" description="Disordered" evidence="1">
    <location>
        <begin position="24"/>
        <end position="46"/>
    </location>
</feature>
<reference evidence="3 4" key="1">
    <citation type="submission" date="2018-06" db="EMBL/GenBank/DDBJ databases">
        <authorList>
            <consortium name="Pathogen Informatics"/>
            <person name="Doyle S."/>
        </authorList>
    </citation>
    <scope>NUCLEOTIDE SEQUENCE [LARGE SCALE GENOMIC DNA]</scope>
    <source>
        <strain evidence="3 4">NCTC9149</strain>
    </source>
</reference>
<evidence type="ECO:0000256" key="2">
    <source>
        <dbReference type="SAM" id="SignalP"/>
    </source>
</evidence>
<evidence type="ECO:0000313" key="4">
    <source>
        <dbReference type="Proteomes" id="UP000254571"/>
    </source>
</evidence>
<protein>
    <submittedName>
        <fullName evidence="3">Zinc-binding lipoprotein ZinT</fullName>
    </submittedName>
</protein>
<evidence type="ECO:0000256" key="1">
    <source>
        <dbReference type="SAM" id="MobiDB-lite"/>
    </source>
</evidence>
<dbReference type="EMBL" id="UGMX01000002">
    <property type="protein sequence ID" value="STW10195.1"/>
    <property type="molecule type" value="Genomic_DNA"/>
</dbReference>
<sequence length="46" mass="4786">MTKKISALAFGIGMVMASSQAFAHGHHSHGPALTEAEQKASEGIFC</sequence>
<name>A0A7H4PCN0_9ENTR</name>